<dbReference type="Pfam" id="PF02798">
    <property type="entry name" value="GST_N"/>
    <property type="match status" value="1"/>
</dbReference>
<sequence>MKVYGHPASTCTRKLLCALAEKGVDYEFVLVDIMKGDQKSAEHLARHPFGVVPVLDDDGFVLYESRAILRYLNAKLGGLAPTDAKDLGVMEQWISVEQSYFSPPAMKAILEIFFSPMKGTTPDPDVIAKGKAEAAKALDVLDRALVGKEFLAGSFSIAEITYAPYFQYLFDTGLGDIVKERPNVAAWWSRISERPSWQKAIGKAR</sequence>
<dbReference type="SUPFAM" id="SSF47616">
    <property type="entry name" value="GST C-terminal domain-like"/>
    <property type="match status" value="1"/>
</dbReference>
<feature type="domain" description="GST N-terminal" evidence="5">
    <location>
        <begin position="1"/>
        <end position="80"/>
    </location>
</feature>
<dbReference type="OrthoDB" id="9782992at2"/>
<dbReference type="InterPro" id="IPR004046">
    <property type="entry name" value="GST_C"/>
</dbReference>
<dbReference type="GO" id="GO:0004364">
    <property type="term" value="F:glutathione transferase activity"/>
    <property type="evidence" value="ECO:0007669"/>
    <property type="project" value="UniProtKB-EC"/>
</dbReference>
<evidence type="ECO:0000259" key="5">
    <source>
        <dbReference type="PROSITE" id="PS50404"/>
    </source>
</evidence>
<evidence type="ECO:0000256" key="3">
    <source>
        <dbReference type="ARBA" id="ARBA00022679"/>
    </source>
</evidence>
<evidence type="ECO:0000313" key="8">
    <source>
        <dbReference type="Proteomes" id="UP000309215"/>
    </source>
</evidence>
<proteinExistence type="inferred from homology"/>
<dbReference type="EC" id="2.5.1.18" evidence="2"/>
<dbReference type="CDD" id="cd03053">
    <property type="entry name" value="GST_N_Phi"/>
    <property type="match status" value="1"/>
</dbReference>
<evidence type="ECO:0000259" key="6">
    <source>
        <dbReference type="PROSITE" id="PS50405"/>
    </source>
</evidence>
<dbReference type="PANTHER" id="PTHR43900">
    <property type="entry name" value="GLUTATHIONE S-TRANSFERASE RHO"/>
    <property type="match status" value="1"/>
</dbReference>
<dbReference type="PROSITE" id="PS50405">
    <property type="entry name" value="GST_CTER"/>
    <property type="match status" value="1"/>
</dbReference>
<accession>A0A4U1JBX3</accession>
<dbReference type="Gene3D" id="3.40.30.10">
    <property type="entry name" value="Glutaredoxin"/>
    <property type="match status" value="1"/>
</dbReference>
<dbReference type="InterPro" id="IPR010987">
    <property type="entry name" value="Glutathione-S-Trfase_C-like"/>
</dbReference>
<dbReference type="SFLD" id="SFLDS00019">
    <property type="entry name" value="Glutathione_Transferase_(cytos"/>
    <property type="match status" value="1"/>
</dbReference>
<dbReference type="AlphaFoldDB" id="A0A4U1JBX3"/>
<name>A0A4U1JBX3_9BACT</name>
<dbReference type="FunFam" id="1.20.1050.10:FF:000004">
    <property type="entry name" value="Glutathione S-transferase F2"/>
    <property type="match status" value="1"/>
</dbReference>
<feature type="domain" description="GST C-terminal" evidence="6">
    <location>
        <begin position="83"/>
        <end position="205"/>
    </location>
</feature>
<reference evidence="7 8" key="1">
    <citation type="submission" date="2019-04" db="EMBL/GenBank/DDBJ databases">
        <authorList>
            <person name="Li Y."/>
            <person name="Wang J."/>
        </authorList>
    </citation>
    <scope>NUCLEOTIDE SEQUENCE [LARGE SCALE GENOMIC DNA]</scope>
    <source>
        <strain evidence="7 8">DSM 14668</strain>
    </source>
</reference>
<dbReference type="EMBL" id="SSMQ01000017">
    <property type="protein sequence ID" value="TKD07340.1"/>
    <property type="molecule type" value="Genomic_DNA"/>
</dbReference>
<evidence type="ECO:0000256" key="2">
    <source>
        <dbReference type="ARBA" id="ARBA00012452"/>
    </source>
</evidence>
<dbReference type="RefSeq" id="WP_136930256.1">
    <property type="nucleotide sequence ID" value="NZ_SSMQ01000017.1"/>
</dbReference>
<dbReference type="Gene3D" id="1.20.1050.10">
    <property type="match status" value="1"/>
</dbReference>
<gene>
    <name evidence="7" type="ORF">E8A74_17985</name>
</gene>
<dbReference type="GO" id="GO:0043295">
    <property type="term" value="F:glutathione binding"/>
    <property type="evidence" value="ECO:0007669"/>
    <property type="project" value="TreeGrafter"/>
</dbReference>
<dbReference type="InterPro" id="IPR036282">
    <property type="entry name" value="Glutathione-S-Trfase_C_sf"/>
</dbReference>
<organism evidence="7 8">
    <name type="scientific">Polyangium fumosum</name>
    <dbReference type="NCBI Taxonomy" id="889272"/>
    <lineage>
        <taxon>Bacteria</taxon>
        <taxon>Pseudomonadati</taxon>
        <taxon>Myxococcota</taxon>
        <taxon>Polyangia</taxon>
        <taxon>Polyangiales</taxon>
        <taxon>Polyangiaceae</taxon>
        <taxon>Polyangium</taxon>
    </lineage>
</organism>
<keyword evidence="3 7" id="KW-0808">Transferase</keyword>
<evidence type="ECO:0000256" key="4">
    <source>
        <dbReference type="RuleBase" id="RU003494"/>
    </source>
</evidence>
<dbReference type="PANTHER" id="PTHR43900:SF3">
    <property type="entry name" value="GLUTATHIONE S-TRANSFERASE RHO"/>
    <property type="match status" value="1"/>
</dbReference>
<dbReference type="PROSITE" id="PS50404">
    <property type="entry name" value="GST_NTER"/>
    <property type="match status" value="1"/>
</dbReference>
<dbReference type="Proteomes" id="UP000309215">
    <property type="component" value="Unassembled WGS sequence"/>
</dbReference>
<comment type="similarity">
    <text evidence="1 4">Belongs to the GST superfamily.</text>
</comment>
<comment type="caution">
    <text evidence="7">The sequence shown here is derived from an EMBL/GenBank/DDBJ whole genome shotgun (WGS) entry which is preliminary data.</text>
</comment>
<evidence type="ECO:0000256" key="1">
    <source>
        <dbReference type="ARBA" id="ARBA00007409"/>
    </source>
</evidence>
<dbReference type="GO" id="GO:0005737">
    <property type="term" value="C:cytoplasm"/>
    <property type="evidence" value="ECO:0007669"/>
    <property type="project" value="TreeGrafter"/>
</dbReference>
<dbReference type="SFLD" id="SFLDG01154">
    <property type="entry name" value="Main.5:_Phi-like"/>
    <property type="match status" value="1"/>
</dbReference>
<dbReference type="Pfam" id="PF00043">
    <property type="entry name" value="GST_C"/>
    <property type="match status" value="1"/>
</dbReference>
<dbReference type="SFLD" id="SFLDG00358">
    <property type="entry name" value="Main_(cytGST)"/>
    <property type="match status" value="1"/>
</dbReference>
<dbReference type="InterPro" id="IPR036249">
    <property type="entry name" value="Thioredoxin-like_sf"/>
</dbReference>
<dbReference type="GO" id="GO:0006749">
    <property type="term" value="P:glutathione metabolic process"/>
    <property type="evidence" value="ECO:0007669"/>
    <property type="project" value="TreeGrafter"/>
</dbReference>
<evidence type="ECO:0000313" key="7">
    <source>
        <dbReference type="EMBL" id="TKD07340.1"/>
    </source>
</evidence>
<keyword evidence="8" id="KW-1185">Reference proteome</keyword>
<dbReference type="SUPFAM" id="SSF52833">
    <property type="entry name" value="Thioredoxin-like"/>
    <property type="match status" value="1"/>
</dbReference>
<dbReference type="FunFam" id="3.40.30.10:FF:000039">
    <property type="entry name" value="Glutathione S-transferase domain"/>
    <property type="match status" value="1"/>
</dbReference>
<protein>
    <recommendedName>
        <fullName evidence="2">glutathione transferase</fullName>
        <ecNumber evidence="2">2.5.1.18</ecNumber>
    </recommendedName>
</protein>
<dbReference type="InterPro" id="IPR004045">
    <property type="entry name" value="Glutathione_S-Trfase_N"/>
</dbReference>
<dbReference type="InterPro" id="IPR040079">
    <property type="entry name" value="Glutathione_S-Trfase"/>
</dbReference>